<evidence type="ECO:0000313" key="4">
    <source>
        <dbReference type="Proteomes" id="UP000295756"/>
    </source>
</evidence>
<sequence length="177" mass="19167">MADKDYKRPKFQKTTHVVRNIFITITVLIIISLGIFIYIGYSSSQKTTAPIAEKVVNHKTVNETIHSDSSKSNTTSDANDQQNDRSTSSSSSATSSRASHSESSSDSSSSSSHSEDKDKSDIEESAHLKGKKISEAIAWAQAHGRYYSWSITSGGDDAVVTSVTDDGHNISFVASEK</sequence>
<keyword evidence="4" id="KW-1185">Reference proteome</keyword>
<dbReference type="EMBL" id="CP037939">
    <property type="protein sequence ID" value="QBR47461.1"/>
    <property type="molecule type" value="Genomic_DNA"/>
</dbReference>
<feature type="transmembrane region" description="Helical" evidence="2">
    <location>
        <begin position="21"/>
        <end position="41"/>
    </location>
</feature>
<evidence type="ECO:0000256" key="2">
    <source>
        <dbReference type="SAM" id="Phobius"/>
    </source>
</evidence>
<accession>A0ABX5SJE5</accession>
<keyword evidence="2" id="KW-1133">Transmembrane helix</keyword>
<evidence type="ECO:0000256" key="1">
    <source>
        <dbReference type="SAM" id="MobiDB-lite"/>
    </source>
</evidence>
<organism evidence="3 4">
    <name type="scientific">Leuconostoc kimchii</name>
    <dbReference type="NCBI Taxonomy" id="136609"/>
    <lineage>
        <taxon>Bacteria</taxon>
        <taxon>Bacillati</taxon>
        <taxon>Bacillota</taxon>
        <taxon>Bacilli</taxon>
        <taxon>Lactobacillales</taxon>
        <taxon>Lactobacillaceae</taxon>
        <taxon>Leuconostoc</taxon>
    </lineage>
</organism>
<name>A0ABX5SJE5_9LACO</name>
<feature type="region of interest" description="Disordered" evidence="1">
    <location>
        <begin position="63"/>
        <end position="127"/>
    </location>
</feature>
<gene>
    <name evidence="3" type="ORF">EW139_04745</name>
</gene>
<evidence type="ECO:0000313" key="3">
    <source>
        <dbReference type="EMBL" id="QBR47461.1"/>
    </source>
</evidence>
<keyword evidence="2" id="KW-0472">Membrane</keyword>
<keyword evidence="2" id="KW-0812">Transmembrane</keyword>
<feature type="compositionally biased region" description="Low complexity" evidence="1">
    <location>
        <begin position="84"/>
        <end position="112"/>
    </location>
</feature>
<dbReference type="Proteomes" id="UP000295756">
    <property type="component" value="Chromosome"/>
</dbReference>
<feature type="compositionally biased region" description="Basic and acidic residues" evidence="1">
    <location>
        <begin position="113"/>
        <end position="127"/>
    </location>
</feature>
<protein>
    <submittedName>
        <fullName evidence="3">Uncharacterized protein</fullName>
    </submittedName>
</protein>
<reference evidence="3 4" key="1">
    <citation type="submission" date="2019-03" db="EMBL/GenBank/DDBJ databases">
        <title>Complete Genome Sequence of Leuconostoc kimchii strain NKJ218 Isolated from Homemade Kimchi.</title>
        <authorList>
            <person name="Jung J.Y."/>
            <person name="Jin H.M."/>
            <person name="Jung J.-W."/>
            <person name="Lee S.-Y."/>
            <person name="Ryu B.-G."/>
            <person name="Han S.-S."/>
            <person name="Kang H.K."/>
            <person name="Choi H.W."/>
            <person name="Chung E.J."/>
            <person name="Choi K.-M."/>
        </authorList>
    </citation>
    <scope>NUCLEOTIDE SEQUENCE [LARGE SCALE GENOMIC DNA]</scope>
    <source>
        <strain evidence="3 4">NKJ218</strain>
    </source>
</reference>
<dbReference type="RefSeq" id="WP_013102345.1">
    <property type="nucleotide sequence ID" value="NZ_CP037939.1"/>
</dbReference>
<feature type="compositionally biased region" description="Polar residues" evidence="1">
    <location>
        <begin position="70"/>
        <end position="81"/>
    </location>
</feature>
<proteinExistence type="predicted"/>